<keyword evidence="5" id="KW-0547">Nucleotide-binding</keyword>
<evidence type="ECO:0000256" key="4">
    <source>
        <dbReference type="ARBA" id="ARBA00022692"/>
    </source>
</evidence>
<gene>
    <name evidence="11" type="ORF">FD50_GL000664</name>
</gene>
<dbReference type="PANTHER" id="PTHR30042:SF2">
    <property type="entry name" value="POTASSIUM-TRANSPORTING ATPASE KDPC SUBUNIT"/>
    <property type="match status" value="1"/>
</dbReference>
<evidence type="ECO:0000313" key="11">
    <source>
        <dbReference type="EMBL" id="KRL98851.1"/>
    </source>
</evidence>
<dbReference type="EMBL" id="AZFQ01000036">
    <property type="protein sequence ID" value="KRL98851.1"/>
    <property type="molecule type" value="Genomic_DNA"/>
</dbReference>
<dbReference type="GO" id="GO:0005524">
    <property type="term" value="F:ATP binding"/>
    <property type="evidence" value="ECO:0007669"/>
    <property type="project" value="UniProtKB-KW"/>
</dbReference>
<evidence type="ECO:0000256" key="7">
    <source>
        <dbReference type="ARBA" id="ARBA00022958"/>
    </source>
</evidence>
<evidence type="ECO:0000256" key="6">
    <source>
        <dbReference type="ARBA" id="ARBA00022840"/>
    </source>
</evidence>
<name>A0A0R1V5M3_9LACO</name>
<keyword evidence="12" id="KW-1185">Reference proteome</keyword>
<evidence type="ECO:0000256" key="5">
    <source>
        <dbReference type="ARBA" id="ARBA00022741"/>
    </source>
</evidence>
<dbReference type="Pfam" id="PF02669">
    <property type="entry name" value="KdpC"/>
    <property type="match status" value="1"/>
</dbReference>
<proteinExistence type="predicted"/>
<keyword evidence="3" id="KW-0633">Potassium transport</keyword>
<dbReference type="GO" id="GO:0016020">
    <property type="term" value="C:membrane"/>
    <property type="evidence" value="ECO:0007669"/>
    <property type="project" value="InterPro"/>
</dbReference>
<keyword evidence="8" id="KW-1133">Transmembrane helix</keyword>
<dbReference type="PANTHER" id="PTHR30042">
    <property type="entry name" value="POTASSIUM-TRANSPORTING ATPASE C CHAIN"/>
    <property type="match status" value="1"/>
</dbReference>
<accession>A0A0R1V5M3</accession>
<evidence type="ECO:0000256" key="3">
    <source>
        <dbReference type="ARBA" id="ARBA00022538"/>
    </source>
</evidence>
<dbReference type="InterPro" id="IPR003820">
    <property type="entry name" value="KdpC"/>
</dbReference>
<keyword evidence="1" id="KW-0813">Transport</keyword>
<evidence type="ECO:0000313" key="12">
    <source>
        <dbReference type="Proteomes" id="UP000051166"/>
    </source>
</evidence>
<dbReference type="PATRIC" id="fig|1423801.4.peg.674"/>
<keyword evidence="9" id="KW-0406">Ion transport</keyword>
<comment type="caution">
    <text evidence="11">The sequence shown here is derived from an EMBL/GenBank/DDBJ whole genome shotgun (WGS) entry which is preliminary data.</text>
</comment>
<dbReference type="STRING" id="1423801.FD50_GL000664"/>
<evidence type="ECO:0000256" key="10">
    <source>
        <dbReference type="ARBA" id="ARBA00023136"/>
    </source>
</evidence>
<evidence type="ECO:0000256" key="2">
    <source>
        <dbReference type="ARBA" id="ARBA00022475"/>
    </source>
</evidence>
<sequence>MGQLFFNKQANGSLITNSKGQKVGSELLAQPFTAKKYLWGRNMILDTTSFKSTQGRVAYGTISNLSQTSTELRTQVKQRAAVIGALNNQKNVPAELVTTSGSGLDPEISPQAAAYQVERIARARSLSAKTVQKVISKYTSQKTGGILGAARVNVLQVNLALDKIKS</sequence>
<keyword evidence="2" id="KW-1003">Cell membrane</keyword>
<keyword evidence="7" id="KW-0630">Potassium</keyword>
<dbReference type="GO" id="GO:0008556">
    <property type="term" value="F:P-type potassium transmembrane transporter activity"/>
    <property type="evidence" value="ECO:0007669"/>
    <property type="project" value="InterPro"/>
</dbReference>
<evidence type="ECO:0000256" key="8">
    <source>
        <dbReference type="ARBA" id="ARBA00022989"/>
    </source>
</evidence>
<dbReference type="AlphaFoldDB" id="A0A0R1V5M3"/>
<evidence type="ECO:0000256" key="9">
    <source>
        <dbReference type="ARBA" id="ARBA00023065"/>
    </source>
</evidence>
<evidence type="ECO:0008006" key="13">
    <source>
        <dbReference type="Google" id="ProtNLM"/>
    </source>
</evidence>
<protein>
    <recommendedName>
        <fullName evidence="13">Potassium-transporting ATPase subunit C</fullName>
    </recommendedName>
</protein>
<dbReference type="NCBIfam" id="TIGR00681">
    <property type="entry name" value="kdpC"/>
    <property type="match status" value="1"/>
</dbReference>
<keyword evidence="10" id="KW-0472">Membrane</keyword>
<evidence type="ECO:0000256" key="1">
    <source>
        <dbReference type="ARBA" id="ARBA00022448"/>
    </source>
</evidence>
<organism evidence="11 12">
    <name type="scientific">Liquorilactobacillus satsumensis DSM 16230 = JCM 12392</name>
    <dbReference type="NCBI Taxonomy" id="1423801"/>
    <lineage>
        <taxon>Bacteria</taxon>
        <taxon>Bacillati</taxon>
        <taxon>Bacillota</taxon>
        <taxon>Bacilli</taxon>
        <taxon>Lactobacillales</taxon>
        <taxon>Lactobacillaceae</taxon>
        <taxon>Liquorilactobacillus</taxon>
    </lineage>
</organism>
<reference evidence="11 12" key="1">
    <citation type="journal article" date="2015" name="Genome Announc.">
        <title>Expanding the biotechnology potential of lactobacilli through comparative genomics of 213 strains and associated genera.</title>
        <authorList>
            <person name="Sun Z."/>
            <person name="Harris H.M."/>
            <person name="McCann A."/>
            <person name="Guo C."/>
            <person name="Argimon S."/>
            <person name="Zhang W."/>
            <person name="Yang X."/>
            <person name="Jeffery I.B."/>
            <person name="Cooney J.C."/>
            <person name="Kagawa T.F."/>
            <person name="Liu W."/>
            <person name="Song Y."/>
            <person name="Salvetti E."/>
            <person name="Wrobel A."/>
            <person name="Rasinkangas P."/>
            <person name="Parkhill J."/>
            <person name="Rea M.C."/>
            <person name="O'Sullivan O."/>
            <person name="Ritari J."/>
            <person name="Douillard F.P."/>
            <person name="Paul Ross R."/>
            <person name="Yang R."/>
            <person name="Briner A.E."/>
            <person name="Felis G.E."/>
            <person name="de Vos W.M."/>
            <person name="Barrangou R."/>
            <person name="Klaenhammer T.R."/>
            <person name="Caufield P.W."/>
            <person name="Cui Y."/>
            <person name="Zhang H."/>
            <person name="O'Toole P.W."/>
        </authorList>
    </citation>
    <scope>NUCLEOTIDE SEQUENCE [LARGE SCALE GENOMIC DNA]</scope>
    <source>
        <strain evidence="11 12">DSM 16230</strain>
    </source>
</reference>
<dbReference type="Proteomes" id="UP000051166">
    <property type="component" value="Unassembled WGS sequence"/>
</dbReference>
<keyword evidence="4" id="KW-0812">Transmembrane</keyword>
<keyword evidence="6" id="KW-0067">ATP-binding</keyword>
<dbReference type="PIRSF" id="PIRSF001296">
    <property type="entry name" value="K_ATPase_KdpC"/>
    <property type="match status" value="1"/>
</dbReference>